<dbReference type="SUPFAM" id="SSF55874">
    <property type="entry name" value="ATPase domain of HSP90 chaperone/DNA topoisomerase II/histidine kinase"/>
    <property type="match status" value="1"/>
</dbReference>
<feature type="transmembrane region" description="Helical" evidence="11">
    <location>
        <begin position="149"/>
        <end position="172"/>
    </location>
</feature>
<dbReference type="AlphaFoldDB" id="A0A1B1BK20"/>
<protein>
    <recommendedName>
        <fullName evidence="3">histidine kinase</fullName>
        <ecNumber evidence="3">2.7.13.3</ecNumber>
    </recommendedName>
</protein>
<dbReference type="EC" id="2.7.13.3" evidence="3"/>
<dbReference type="PROSITE" id="PS50109">
    <property type="entry name" value="HIS_KIN"/>
    <property type="match status" value="1"/>
</dbReference>
<dbReference type="STRING" id="670052.PA27867_1933"/>
<reference evidence="13 14" key="1">
    <citation type="submission" date="2016-06" db="EMBL/GenBank/DDBJ databases">
        <title>Genome sequencing of Cryobacterium arcticum PAMC 27867.</title>
        <authorList>
            <person name="Lee J."/>
            <person name="Kim O.-S."/>
        </authorList>
    </citation>
    <scope>NUCLEOTIDE SEQUENCE [LARGE SCALE GENOMIC DNA]</scope>
    <source>
        <strain evidence="13 14">PAMC 27867</strain>
    </source>
</reference>
<dbReference type="Proteomes" id="UP000092582">
    <property type="component" value="Chromosome 1"/>
</dbReference>
<evidence type="ECO:0000256" key="2">
    <source>
        <dbReference type="ARBA" id="ARBA00004236"/>
    </source>
</evidence>
<dbReference type="KEGG" id="cart:PA27867_1933"/>
<keyword evidence="7 13" id="KW-0418">Kinase</keyword>
<dbReference type="SUPFAM" id="SSF47384">
    <property type="entry name" value="Homodimeric domain of signal transducing histidine kinase"/>
    <property type="match status" value="1"/>
</dbReference>
<evidence type="ECO:0000256" key="11">
    <source>
        <dbReference type="SAM" id="Phobius"/>
    </source>
</evidence>
<dbReference type="InterPro" id="IPR003594">
    <property type="entry name" value="HATPase_dom"/>
</dbReference>
<dbReference type="InterPro" id="IPR036097">
    <property type="entry name" value="HisK_dim/P_sf"/>
</dbReference>
<keyword evidence="5" id="KW-0808">Transferase</keyword>
<dbReference type="SMART" id="SM00387">
    <property type="entry name" value="HATPase_c"/>
    <property type="match status" value="1"/>
</dbReference>
<proteinExistence type="predicted"/>
<dbReference type="Pfam" id="PF02518">
    <property type="entry name" value="HATPase_c"/>
    <property type="match status" value="1"/>
</dbReference>
<dbReference type="SMART" id="SM00388">
    <property type="entry name" value="HisKA"/>
    <property type="match status" value="1"/>
</dbReference>
<evidence type="ECO:0000313" key="13">
    <source>
        <dbReference type="EMBL" id="ANP72886.1"/>
    </source>
</evidence>
<evidence type="ECO:0000313" key="14">
    <source>
        <dbReference type="Proteomes" id="UP000092582"/>
    </source>
</evidence>
<feature type="transmembrane region" description="Helical" evidence="11">
    <location>
        <begin position="23"/>
        <end position="46"/>
    </location>
</feature>
<comment type="catalytic activity">
    <reaction evidence="1">
        <text>ATP + protein L-histidine = ADP + protein N-phospho-L-histidine.</text>
        <dbReference type="EC" id="2.7.13.3"/>
    </reaction>
</comment>
<evidence type="ECO:0000256" key="7">
    <source>
        <dbReference type="ARBA" id="ARBA00022777"/>
    </source>
</evidence>
<dbReference type="OrthoDB" id="9786919at2"/>
<dbReference type="InterPro" id="IPR004358">
    <property type="entry name" value="Sig_transdc_His_kin-like_C"/>
</dbReference>
<dbReference type="InterPro" id="IPR005467">
    <property type="entry name" value="His_kinase_dom"/>
</dbReference>
<evidence type="ECO:0000256" key="6">
    <source>
        <dbReference type="ARBA" id="ARBA00022692"/>
    </source>
</evidence>
<dbReference type="PANTHER" id="PTHR45436">
    <property type="entry name" value="SENSOR HISTIDINE KINASE YKOH"/>
    <property type="match status" value="1"/>
</dbReference>
<dbReference type="Gene3D" id="3.30.565.10">
    <property type="entry name" value="Histidine kinase-like ATPase, C-terminal domain"/>
    <property type="match status" value="1"/>
</dbReference>
<name>A0A1B1BK20_9MICO</name>
<keyword evidence="6 11" id="KW-0812">Transmembrane</keyword>
<evidence type="ECO:0000256" key="5">
    <source>
        <dbReference type="ARBA" id="ARBA00022679"/>
    </source>
</evidence>
<dbReference type="RefSeq" id="WP_157109169.1">
    <property type="nucleotide sequence ID" value="NZ_CP016282.1"/>
</dbReference>
<dbReference type="CDD" id="cd00082">
    <property type="entry name" value="HisKA"/>
    <property type="match status" value="1"/>
</dbReference>
<keyword evidence="10 11" id="KW-0472">Membrane</keyword>
<gene>
    <name evidence="13" type="ORF">PA27867_1933</name>
</gene>
<dbReference type="GO" id="GO:0000155">
    <property type="term" value="F:phosphorelay sensor kinase activity"/>
    <property type="evidence" value="ECO:0007669"/>
    <property type="project" value="InterPro"/>
</dbReference>
<feature type="domain" description="Histidine kinase" evidence="12">
    <location>
        <begin position="192"/>
        <end position="433"/>
    </location>
</feature>
<keyword evidence="8 11" id="KW-1133">Transmembrane helix</keyword>
<dbReference type="CDD" id="cd00075">
    <property type="entry name" value="HATPase"/>
    <property type="match status" value="1"/>
</dbReference>
<dbReference type="EMBL" id="CP016282">
    <property type="protein sequence ID" value="ANP72886.1"/>
    <property type="molecule type" value="Genomic_DNA"/>
</dbReference>
<dbReference type="Pfam" id="PF00512">
    <property type="entry name" value="HisKA"/>
    <property type="match status" value="1"/>
</dbReference>
<dbReference type="InterPro" id="IPR050428">
    <property type="entry name" value="TCS_sensor_his_kinase"/>
</dbReference>
<evidence type="ECO:0000256" key="4">
    <source>
        <dbReference type="ARBA" id="ARBA00022553"/>
    </source>
</evidence>
<evidence type="ECO:0000256" key="8">
    <source>
        <dbReference type="ARBA" id="ARBA00022989"/>
    </source>
</evidence>
<dbReference type="PRINTS" id="PR00344">
    <property type="entry name" value="BCTRLSENSOR"/>
</dbReference>
<dbReference type="InterPro" id="IPR003661">
    <property type="entry name" value="HisK_dim/P_dom"/>
</dbReference>
<dbReference type="PATRIC" id="fig|670052.7.peg.1992"/>
<evidence type="ECO:0000256" key="1">
    <source>
        <dbReference type="ARBA" id="ARBA00000085"/>
    </source>
</evidence>
<keyword evidence="4" id="KW-0597">Phosphoprotein</keyword>
<sequence>MLSTGARTDRTDDPELRLAARRLAMQFTGLIVVLLLLVGGLVLGIVSAGQQEASDQELRNSASIDSPDEAPDGVYLIVVDDGRLRTSRDLPAQLPDEDALRSVAETGKPVESSVSIDGHDYRVLTSQDGPHLTQVAVDQHQRDEERGRLILALSVSGILAAVAAWFLATWMARRAMQPLAEALALQRRFVADASHELRTPLTVLSTRAQMLRRRLPALTGPDDDGAPGASAQIRGQVDEIVQDSRMLTEILEDLLIAADPREVLEQQPLDIAALADEAVASLRPAAEHQNLTLERTGSAAPVMVNGARIALHRLFTALVSNAVDHAVHSVRVDVQIVGANAVIRVSDDGPGFPAGTDARAFERFASTRAGVPAGAAAPTAAVADADADAAAPRHYGLGLALVAEVAARHGGSVSIEPLSGRGATVAVSLPARR</sequence>
<organism evidence="13 14">
    <name type="scientific">Cryobacterium arcticum</name>
    <dbReference type="NCBI Taxonomy" id="670052"/>
    <lineage>
        <taxon>Bacteria</taxon>
        <taxon>Bacillati</taxon>
        <taxon>Actinomycetota</taxon>
        <taxon>Actinomycetes</taxon>
        <taxon>Micrococcales</taxon>
        <taxon>Microbacteriaceae</taxon>
        <taxon>Cryobacterium</taxon>
    </lineage>
</organism>
<dbReference type="PANTHER" id="PTHR45436:SF5">
    <property type="entry name" value="SENSOR HISTIDINE KINASE TRCS"/>
    <property type="match status" value="1"/>
</dbReference>
<evidence type="ECO:0000256" key="3">
    <source>
        <dbReference type="ARBA" id="ARBA00012438"/>
    </source>
</evidence>
<keyword evidence="9" id="KW-0902">Two-component regulatory system</keyword>
<evidence type="ECO:0000256" key="10">
    <source>
        <dbReference type="ARBA" id="ARBA00023136"/>
    </source>
</evidence>
<dbReference type="InterPro" id="IPR036890">
    <property type="entry name" value="HATPase_C_sf"/>
</dbReference>
<evidence type="ECO:0000259" key="12">
    <source>
        <dbReference type="PROSITE" id="PS50109"/>
    </source>
</evidence>
<dbReference type="GO" id="GO:0005886">
    <property type="term" value="C:plasma membrane"/>
    <property type="evidence" value="ECO:0007669"/>
    <property type="project" value="UniProtKB-SubCell"/>
</dbReference>
<comment type="subcellular location">
    <subcellularLocation>
        <location evidence="2">Cell membrane</location>
    </subcellularLocation>
</comment>
<keyword evidence="14" id="KW-1185">Reference proteome</keyword>
<dbReference type="Gene3D" id="1.10.287.130">
    <property type="match status" value="1"/>
</dbReference>
<evidence type="ECO:0000256" key="9">
    <source>
        <dbReference type="ARBA" id="ARBA00023012"/>
    </source>
</evidence>
<accession>A0A1B1BK20</accession>